<reference evidence="1 2" key="1">
    <citation type="submission" date="2018-05" db="EMBL/GenBank/DDBJ databases">
        <title>Complete genome sequences of Streptococcus sobrinus.</title>
        <authorList>
            <person name="Sales M."/>
            <person name="Jensen P.A."/>
        </authorList>
    </citation>
    <scope>NUCLEOTIDE SEQUENCE [LARGE SCALE GENOMIC DNA]</scope>
    <source>
        <strain evidence="1 2">SL1</strain>
    </source>
</reference>
<evidence type="ECO:0000313" key="1">
    <source>
        <dbReference type="EMBL" id="AWN20133.1"/>
    </source>
</evidence>
<dbReference type="Proteomes" id="UP000245369">
    <property type="component" value="Chromosome"/>
</dbReference>
<accession>A0ABN5LG95</accession>
<name>A0ABN5LG95_9STRE</name>
<dbReference type="RefSeq" id="WP_002959302.1">
    <property type="nucleotide sequence ID" value="NZ_CP029490.1"/>
</dbReference>
<dbReference type="EMBL" id="CP029490">
    <property type="protein sequence ID" value="AWN20133.1"/>
    <property type="molecule type" value="Genomic_DNA"/>
</dbReference>
<protein>
    <submittedName>
        <fullName evidence="1">Uncharacterized protein</fullName>
    </submittedName>
</protein>
<dbReference type="GeneID" id="93923232"/>
<organism evidence="1 2">
    <name type="scientific">Streptococcus sobrinus</name>
    <dbReference type="NCBI Taxonomy" id="1310"/>
    <lineage>
        <taxon>Bacteria</taxon>
        <taxon>Bacillati</taxon>
        <taxon>Bacillota</taxon>
        <taxon>Bacilli</taxon>
        <taxon>Lactobacillales</taxon>
        <taxon>Streptococcaceae</taxon>
        <taxon>Streptococcus</taxon>
    </lineage>
</organism>
<proteinExistence type="predicted"/>
<evidence type="ECO:0000313" key="2">
    <source>
        <dbReference type="Proteomes" id="UP000245369"/>
    </source>
</evidence>
<keyword evidence="2" id="KW-1185">Reference proteome</keyword>
<gene>
    <name evidence="1" type="ORF">DK182_01700</name>
</gene>
<sequence>MKILVLKTNKLDAKNADFTWLKKELSGNWKINPKRLDKVEQAVLLLNGECIATFKLGSTIMYNKETGRCNLELVQDNNQEFFGKRFDYGTSNPATLADKGDFLEKCI</sequence>